<dbReference type="EMBL" id="WHUV01000001">
    <property type="protein sequence ID" value="MQA52037.1"/>
    <property type="molecule type" value="Genomic_DNA"/>
</dbReference>
<organism evidence="1 2">
    <name type="scientific">Pseudomonas piscis</name>
    <dbReference type="NCBI Taxonomy" id="2614538"/>
    <lineage>
        <taxon>Bacteria</taxon>
        <taxon>Pseudomonadati</taxon>
        <taxon>Pseudomonadota</taxon>
        <taxon>Gammaproteobacteria</taxon>
        <taxon>Pseudomonadales</taxon>
        <taxon>Pseudomonadaceae</taxon>
        <taxon>Pseudomonas</taxon>
    </lineage>
</organism>
<protein>
    <submittedName>
        <fullName evidence="1">Uncharacterized protein</fullName>
    </submittedName>
</protein>
<dbReference type="AlphaFoldDB" id="A0A7X1U281"/>
<evidence type="ECO:0000313" key="2">
    <source>
        <dbReference type="Proteomes" id="UP000486534"/>
    </source>
</evidence>
<sequence length="77" mass="8736">MLICVNLCPGEKWQGSGQLELTWAARGRHRRRPLGTLLRGRYASIRAPLNTHSCDVKRSQDDHELFESSVDDQSCPD</sequence>
<proteinExistence type="predicted"/>
<gene>
    <name evidence="1" type="ORF">GDH07_01735</name>
</gene>
<reference evidence="1 2" key="1">
    <citation type="submission" date="2019-10" db="EMBL/GenBank/DDBJ databases">
        <title>Pseudomonas dajingensis sp. nov., isolated from the profound head ulcers of farmed Murray cod (Maccullochella peelii peelii).</title>
        <authorList>
            <person name="Liu Y."/>
        </authorList>
    </citation>
    <scope>NUCLEOTIDE SEQUENCE [LARGE SCALE GENOMIC DNA]</scope>
    <source>
        <strain evidence="1 2">MC042</strain>
    </source>
</reference>
<dbReference type="Proteomes" id="UP000486534">
    <property type="component" value="Unassembled WGS sequence"/>
</dbReference>
<accession>A0A7X1U281</accession>
<comment type="caution">
    <text evidence="1">The sequence shown here is derived from an EMBL/GenBank/DDBJ whole genome shotgun (WGS) entry which is preliminary data.</text>
</comment>
<evidence type="ECO:0000313" key="1">
    <source>
        <dbReference type="EMBL" id="MQA52037.1"/>
    </source>
</evidence>
<name>A0A7X1U281_9PSED</name>